<reference evidence="1 2" key="1">
    <citation type="journal article" date="2016" name="Int. J. Syst. Evol. Microbiol.">
        <title>Panacibacter ginsenosidivorans gen. nov., sp. nov., with ginsenoside converting activity isolated from soil of a ginseng field.</title>
        <authorList>
            <person name="Siddiqi M.Z."/>
            <person name="Muhammad Shafi S."/>
            <person name="Choi K.D."/>
            <person name="Im W.T."/>
        </authorList>
    </citation>
    <scope>NUCLEOTIDE SEQUENCE [LARGE SCALE GENOMIC DNA]</scope>
    <source>
        <strain evidence="1 2">Gsoil1550</strain>
    </source>
</reference>
<dbReference type="Pfam" id="PF26622">
    <property type="entry name" value="DUF8199"/>
    <property type="match status" value="1"/>
</dbReference>
<evidence type="ECO:0000313" key="2">
    <source>
        <dbReference type="Proteomes" id="UP000321533"/>
    </source>
</evidence>
<gene>
    <name evidence="1" type="ORF">FRZ67_22360</name>
</gene>
<dbReference type="InterPro" id="IPR058512">
    <property type="entry name" value="DUF8199"/>
</dbReference>
<organism evidence="1 2">
    <name type="scientific">Panacibacter ginsenosidivorans</name>
    <dbReference type="NCBI Taxonomy" id="1813871"/>
    <lineage>
        <taxon>Bacteria</taxon>
        <taxon>Pseudomonadati</taxon>
        <taxon>Bacteroidota</taxon>
        <taxon>Chitinophagia</taxon>
        <taxon>Chitinophagales</taxon>
        <taxon>Chitinophagaceae</taxon>
        <taxon>Panacibacter</taxon>
    </lineage>
</organism>
<dbReference type="AlphaFoldDB" id="A0A5B8VFQ0"/>
<dbReference type="Proteomes" id="UP000321533">
    <property type="component" value="Chromosome"/>
</dbReference>
<evidence type="ECO:0000313" key="1">
    <source>
        <dbReference type="EMBL" id="QEC69905.1"/>
    </source>
</evidence>
<dbReference type="EMBL" id="CP042435">
    <property type="protein sequence ID" value="QEC69905.1"/>
    <property type="molecule type" value="Genomic_DNA"/>
</dbReference>
<accession>A0A5B8VFQ0</accession>
<proteinExistence type="predicted"/>
<protein>
    <submittedName>
        <fullName evidence="1">Uncharacterized protein</fullName>
    </submittedName>
</protein>
<name>A0A5B8VFQ0_9BACT</name>
<dbReference type="RefSeq" id="WP_147192781.1">
    <property type="nucleotide sequence ID" value="NZ_CP042435.1"/>
</dbReference>
<dbReference type="OrthoDB" id="676308at2"/>
<keyword evidence="2" id="KW-1185">Reference proteome</keyword>
<sequence>MGKIAEVQLDNYQEKSCKCESKTPMPCCNHQYELLKVNDAHQQAVADISIKAPEINLHTFDNLMARLTLSQIQREVNVAHAPPLLSPPDIYIQNCVFRI</sequence>
<dbReference type="KEGG" id="pgin:FRZ67_22360"/>